<dbReference type="STRING" id="1213857.A0A484FGB4"/>
<dbReference type="Proteomes" id="UP000014480">
    <property type="component" value="Unassembled WGS sequence"/>
</dbReference>
<dbReference type="Gene3D" id="6.10.140.2040">
    <property type="match status" value="1"/>
</dbReference>
<gene>
    <name evidence="3" type="ORF">Cob_v010464</name>
</gene>
<dbReference type="Gene3D" id="1.20.1280.50">
    <property type="match status" value="1"/>
</dbReference>
<comment type="caution">
    <text evidence="3">The sequence shown here is derived from an EMBL/GenBank/DDBJ whole genome shotgun (WGS) entry which is preliminary data.</text>
</comment>
<organism evidence="3 4">
    <name type="scientific">Colletotrichum orbiculare (strain 104-T / ATCC 96160 / CBS 514.97 / LARS 414 / MAFF 240422)</name>
    <name type="common">Cucumber anthracnose fungus</name>
    <name type="synonym">Colletotrichum lagenarium</name>
    <dbReference type="NCBI Taxonomy" id="1213857"/>
    <lineage>
        <taxon>Eukaryota</taxon>
        <taxon>Fungi</taxon>
        <taxon>Dikarya</taxon>
        <taxon>Ascomycota</taxon>
        <taxon>Pezizomycotina</taxon>
        <taxon>Sordariomycetes</taxon>
        <taxon>Hypocreomycetidae</taxon>
        <taxon>Glomerellales</taxon>
        <taxon>Glomerellaceae</taxon>
        <taxon>Colletotrichum</taxon>
        <taxon>Colletotrichum orbiculare species complex</taxon>
    </lineage>
</organism>
<reference evidence="4" key="2">
    <citation type="journal article" date="2019" name="Mol. Plant Microbe Interact.">
        <title>Genome sequence resources for four phytopathogenic fungi from the Colletotrichum orbiculare species complex.</title>
        <authorList>
            <person name="Gan P."/>
            <person name="Tsushima A."/>
            <person name="Narusaka M."/>
            <person name="Narusaka Y."/>
            <person name="Takano Y."/>
            <person name="Kubo Y."/>
            <person name="Shirasu K."/>
        </authorList>
    </citation>
    <scope>GENOME REANNOTATION</scope>
    <source>
        <strain evidence="4">104-T / ATCC 96160 / CBS 514.97 / LARS 414 / MAFF 240422</strain>
    </source>
</reference>
<dbReference type="OrthoDB" id="3219396at2759"/>
<sequence>MDPMSRDDFPSSTRHTISHSHHSVPALAGDGGLDSAPRSPIHLKSTRVADARPCPQSQSQAQDGAHPDDQPQLIFAGPPPPPSPSLPSYLAFYRRPHHPAGDNLLLADLPNELLLHILGYLDVNDLLSTSRTNHHLRHLSLSPILHAYRLRHTRAILPPLLSSSSRPSLAELIGRSIFQTHTSVVSRRLARSLVSIRLSRRLATRPSAEALVERAVLPPECVPGMSMVQISPALVAKRRAIEKEKVKDGLRKWVEGVWKGEVRQREEGVKKWEESKGVGRVWRLRRFWERVSRGDGIGRRWWSRM</sequence>
<feature type="region of interest" description="Disordered" evidence="1">
    <location>
        <begin position="1"/>
        <end position="80"/>
    </location>
</feature>
<name>A0A484FGB4_COLOR</name>
<evidence type="ECO:0000313" key="3">
    <source>
        <dbReference type="EMBL" id="TDZ16615.1"/>
    </source>
</evidence>
<dbReference type="AlphaFoldDB" id="A0A484FGB4"/>
<evidence type="ECO:0000259" key="2">
    <source>
        <dbReference type="PROSITE" id="PS50181"/>
    </source>
</evidence>
<proteinExistence type="predicted"/>
<accession>A0A484FGB4</accession>
<keyword evidence="4" id="KW-1185">Reference proteome</keyword>
<reference evidence="4" key="1">
    <citation type="journal article" date="2013" name="New Phytol.">
        <title>Comparative genomic and transcriptomic analyses reveal the hemibiotrophic stage shift of Colletotrichum fungi.</title>
        <authorList>
            <person name="Gan P."/>
            <person name="Ikeda K."/>
            <person name="Irieda H."/>
            <person name="Narusaka M."/>
            <person name="O'Connell R.J."/>
            <person name="Narusaka Y."/>
            <person name="Takano Y."/>
            <person name="Kubo Y."/>
            <person name="Shirasu K."/>
        </authorList>
    </citation>
    <scope>NUCLEOTIDE SEQUENCE [LARGE SCALE GENOMIC DNA]</scope>
    <source>
        <strain evidence="4">104-T / ATCC 96160 / CBS 514.97 / LARS 414 / MAFF 240422</strain>
    </source>
</reference>
<feature type="domain" description="F-box" evidence="2">
    <location>
        <begin position="103"/>
        <end position="151"/>
    </location>
</feature>
<dbReference type="InterPro" id="IPR036047">
    <property type="entry name" value="F-box-like_dom_sf"/>
</dbReference>
<dbReference type="InterPro" id="IPR001810">
    <property type="entry name" value="F-box_dom"/>
</dbReference>
<dbReference type="CDD" id="cd09917">
    <property type="entry name" value="F-box_SF"/>
    <property type="match status" value="1"/>
</dbReference>
<dbReference type="PROSITE" id="PS50181">
    <property type="entry name" value="FBOX"/>
    <property type="match status" value="1"/>
</dbReference>
<dbReference type="SUPFAM" id="SSF81383">
    <property type="entry name" value="F-box domain"/>
    <property type="match status" value="1"/>
</dbReference>
<evidence type="ECO:0000313" key="4">
    <source>
        <dbReference type="Proteomes" id="UP000014480"/>
    </source>
</evidence>
<dbReference type="SMART" id="SM00256">
    <property type="entry name" value="FBOX"/>
    <property type="match status" value="1"/>
</dbReference>
<protein>
    <recommendedName>
        <fullName evidence="2">F-box domain-containing protein</fullName>
    </recommendedName>
</protein>
<dbReference type="Pfam" id="PF12937">
    <property type="entry name" value="F-box-like"/>
    <property type="match status" value="1"/>
</dbReference>
<dbReference type="EMBL" id="AMCV02000034">
    <property type="protein sequence ID" value="TDZ16615.1"/>
    <property type="molecule type" value="Genomic_DNA"/>
</dbReference>
<evidence type="ECO:0000256" key="1">
    <source>
        <dbReference type="SAM" id="MobiDB-lite"/>
    </source>
</evidence>